<evidence type="ECO:0000313" key="1">
    <source>
        <dbReference type="EMBL" id="QEL63489.1"/>
    </source>
</evidence>
<reference evidence="1 2" key="1">
    <citation type="submission" date="2017-07" db="EMBL/GenBank/DDBJ databases">
        <title>Complete genome sequence of Oryzomicrobium terrae TPP412.</title>
        <authorList>
            <person name="Chiu L.-W."/>
            <person name="Lo K.-J."/>
            <person name="Tsai Y.-M."/>
            <person name="Lin S.-S."/>
            <person name="Kuo C.-H."/>
            <person name="Liu C.-T."/>
        </authorList>
    </citation>
    <scope>NUCLEOTIDE SEQUENCE [LARGE SCALE GENOMIC DNA]</scope>
    <source>
        <strain evidence="1 2">TPP412</strain>
    </source>
</reference>
<sequence length="40" mass="4425">MSHPIRRANAVLATLDRLAGRWLDTPAPSAAQAYLTLIRH</sequence>
<dbReference type="EMBL" id="CP022579">
    <property type="protein sequence ID" value="QEL63489.1"/>
    <property type="molecule type" value="Genomic_DNA"/>
</dbReference>
<keyword evidence="2" id="KW-1185">Reference proteome</keyword>
<protein>
    <submittedName>
        <fullName evidence="1">Uncharacterized protein</fullName>
    </submittedName>
</protein>
<evidence type="ECO:0000313" key="2">
    <source>
        <dbReference type="Proteomes" id="UP000323671"/>
    </source>
</evidence>
<organism evidence="1 2">
    <name type="scientific">Oryzomicrobium terrae</name>
    <dbReference type="NCBI Taxonomy" id="1735038"/>
    <lineage>
        <taxon>Bacteria</taxon>
        <taxon>Pseudomonadati</taxon>
        <taxon>Pseudomonadota</taxon>
        <taxon>Betaproteobacteria</taxon>
        <taxon>Rhodocyclales</taxon>
        <taxon>Rhodocyclaceae</taxon>
        <taxon>Oryzomicrobium</taxon>
    </lineage>
</organism>
<dbReference type="RefSeq" id="WP_281290339.1">
    <property type="nucleotide sequence ID" value="NZ_CP022579.1"/>
</dbReference>
<name>A0A5C1E4N7_9RHOO</name>
<dbReference type="Proteomes" id="UP000323671">
    <property type="component" value="Chromosome"/>
</dbReference>
<accession>A0A5C1E4N7</accession>
<dbReference type="KEGG" id="otr:OTERR_00130"/>
<proteinExistence type="predicted"/>
<gene>
    <name evidence="1" type="ORF">OTERR_00130</name>
</gene>
<dbReference type="AlphaFoldDB" id="A0A5C1E4N7"/>